<reference evidence="3" key="1">
    <citation type="submission" date="2020-02" db="EMBL/GenBank/DDBJ databases">
        <authorList>
            <person name="Meier V. D."/>
        </authorList>
    </citation>
    <scope>NUCLEOTIDE SEQUENCE</scope>
    <source>
        <strain evidence="3">AVDCRST_MAG77</strain>
    </source>
</reference>
<evidence type="ECO:0000313" key="3">
    <source>
        <dbReference type="EMBL" id="CAA9213707.1"/>
    </source>
</evidence>
<dbReference type="InterPro" id="IPR014710">
    <property type="entry name" value="RmlC-like_jellyroll"/>
</dbReference>
<name>A0A6J4H7P9_9CHLR</name>
<sequence>MNIGMRVQNARSQSGLTLRDLAARTGLSASFLSQVERDVVAPSIGSLKQIATALGVRVADLLAEPAAGDGTVVRSAARPVWRLTRVRYEQLAPATAGQERQMQPQLITFEPGGSLGDHPVSHQGEEFGLVLSGRVECSVGDEVYLLEEGDSVCFDAQRPHRTRNAGDGEATYVLVVTPPSF</sequence>
<dbReference type="PROSITE" id="PS50943">
    <property type="entry name" value="HTH_CROC1"/>
    <property type="match status" value="1"/>
</dbReference>
<dbReference type="Gene3D" id="2.60.120.10">
    <property type="entry name" value="Jelly Rolls"/>
    <property type="match status" value="1"/>
</dbReference>
<dbReference type="Pfam" id="PF01381">
    <property type="entry name" value="HTH_3"/>
    <property type="match status" value="1"/>
</dbReference>
<keyword evidence="1" id="KW-0238">DNA-binding</keyword>
<dbReference type="SUPFAM" id="SSF47413">
    <property type="entry name" value="lambda repressor-like DNA-binding domains"/>
    <property type="match status" value="1"/>
</dbReference>
<dbReference type="SMART" id="SM00530">
    <property type="entry name" value="HTH_XRE"/>
    <property type="match status" value="1"/>
</dbReference>
<dbReference type="CDD" id="cd00093">
    <property type="entry name" value="HTH_XRE"/>
    <property type="match status" value="1"/>
</dbReference>
<dbReference type="Pfam" id="PF07883">
    <property type="entry name" value="Cupin_2"/>
    <property type="match status" value="1"/>
</dbReference>
<evidence type="ECO:0000259" key="2">
    <source>
        <dbReference type="PROSITE" id="PS50943"/>
    </source>
</evidence>
<dbReference type="InterPro" id="IPR013096">
    <property type="entry name" value="Cupin_2"/>
</dbReference>
<dbReference type="GO" id="GO:0003700">
    <property type="term" value="F:DNA-binding transcription factor activity"/>
    <property type="evidence" value="ECO:0007669"/>
    <property type="project" value="TreeGrafter"/>
</dbReference>
<dbReference type="InterPro" id="IPR010982">
    <property type="entry name" value="Lambda_DNA-bd_dom_sf"/>
</dbReference>
<proteinExistence type="predicted"/>
<dbReference type="GO" id="GO:0005829">
    <property type="term" value="C:cytosol"/>
    <property type="evidence" value="ECO:0007669"/>
    <property type="project" value="TreeGrafter"/>
</dbReference>
<dbReference type="PANTHER" id="PTHR46797">
    <property type="entry name" value="HTH-TYPE TRANSCRIPTIONAL REGULATOR"/>
    <property type="match status" value="1"/>
</dbReference>
<dbReference type="InterPro" id="IPR001387">
    <property type="entry name" value="Cro/C1-type_HTH"/>
</dbReference>
<evidence type="ECO:0000256" key="1">
    <source>
        <dbReference type="ARBA" id="ARBA00023125"/>
    </source>
</evidence>
<gene>
    <name evidence="3" type="ORF">AVDCRST_MAG77-84</name>
</gene>
<dbReference type="GO" id="GO:0003677">
    <property type="term" value="F:DNA binding"/>
    <property type="evidence" value="ECO:0007669"/>
    <property type="project" value="UniProtKB-KW"/>
</dbReference>
<dbReference type="CDD" id="cd02209">
    <property type="entry name" value="cupin_XRE_C"/>
    <property type="match status" value="1"/>
</dbReference>
<dbReference type="SUPFAM" id="SSF51182">
    <property type="entry name" value="RmlC-like cupins"/>
    <property type="match status" value="1"/>
</dbReference>
<dbReference type="Gene3D" id="1.10.260.40">
    <property type="entry name" value="lambda repressor-like DNA-binding domains"/>
    <property type="match status" value="1"/>
</dbReference>
<dbReference type="PANTHER" id="PTHR46797:SF2">
    <property type="entry name" value="TRANSCRIPTIONAL REGULATOR"/>
    <property type="match status" value="1"/>
</dbReference>
<dbReference type="EMBL" id="CADCTC010000007">
    <property type="protein sequence ID" value="CAA9213707.1"/>
    <property type="molecule type" value="Genomic_DNA"/>
</dbReference>
<feature type="domain" description="HTH cro/C1-type" evidence="2">
    <location>
        <begin position="7"/>
        <end position="61"/>
    </location>
</feature>
<accession>A0A6J4H7P9</accession>
<dbReference type="InterPro" id="IPR050807">
    <property type="entry name" value="TransReg_Diox_bact_type"/>
</dbReference>
<protein>
    <recommendedName>
        <fullName evidence="2">HTH cro/C1-type domain-containing protein</fullName>
    </recommendedName>
</protein>
<dbReference type="AlphaFoldDB" id="A0A6J4H7P9"/>
<dbReference type="InterPro" id="IPR011051">
    <property type="entry name" value="RmlC_Cupin_sf"/>
</dbReference>
<organism evidence="3">
    <name type="scientific">uncultured Chloroflexota bacterium</name>
    <dbReference type="NCBI Taxonomy" id="166587"/>
    <lineage>
        <taxon>Bacteria</taxon>
        <taxon>Bacillati</taxon>
        <taxon>Chloroflexota</taxon>
        <taxon>environmental samples</taxon>
    </lineage>
</organism>